<comment type="subcellular location">
    <subcellularLocation>
        <location evidence="1">Nucleus</location>
    </subcellularLocation>
</comment>
<feature type="compositionally biased region" description="Basic and acidic residues" evidence="3">
    <location>
        <begin position="376"/>
        <end position="391"/>
    </location>
</feature>
<name>D7FHI1_ECTSI</name>
<feature type="region of interest" description="Disordered" evidence="3">
    <location>
        <begin position="1"/>
        <end position="31"/>
    </location>
</feature>
<evidence type="ECO:0000256" key="1">
    <source>
        <dbReference type="ARBA" id="ARBA00004123"/>
    </source>
</evidence>
<dbReference type="SUPFAM" id="SSF50998">
    <property type="entry name" value="Quinoprotein alcohol dehydrogenase-like"/>
    <property type="match status" value="1"/>
</dbReference>
<feature type="region of interest" description="Disordered" evidence="3">
    <location>
        <begin position="468"/>
        <end position="506"/>
    </location>
</feature>
<sequence length="506" mass="54666">MGVEGRWRVSQHPVTSIEQHPGDSRVGRSLPAGSGMSPLLLTSVGSGSDSEALLWKALGGTDVNPEDADQQLWLTSSADRAGRLRGDSALRSPVSILLGSSWLQGQQSCTEEEEQPLFRWQGLRAARFDHGGTRAAAVVYPQIGGLGEDQRYNQTWGAQVLDVETGSVLARLWDARSRPLYPLPNVGFNATDDLVVTDGALWDPRRGLRVYQFDKLGGGGGFGLFHPNGNEVVVDEGVWDLRTHRLLRTLPCQDGTVMKPDPGGDVLYTYKPAPAGDFFDLPQKRAAQDTCFGVLDSSTYDQIHSHDTEKAVIQLSTDDGGGDGSCISVVERADPLLNTVDTVCSLYEIGRKRPDEADSDLDDAMSEDSDEEWEDADHSDGGDDLLEDGRSRWTARGGSSGDSDDILVDGGSSGSDGGSDDGAGTSSGSESDIFQSLLRRRGGGAVYDAASASGSSSTDDWLARRRENRRRIARRRGEVSSTDDSNEEDDSDEEEEDDDDEEEKEN</sequence>
<evidence type="ECO:0000313" key="5">
    <source>
        <dbReference type="Proteomes" id="UP000002630"/>
    </source>
</evidence>
<dbReference type="InParanoid" id="D7FHI1"/>
<dbReference type="Proteomes" id="UP000002630">
    <property type="component" value="Unassembled WGS sequence"/>
</dbReference>
<protein>
    <submittedName>
        <fullName evidence="4">Uncharacterized protein</fullName>
    </submittedName>
</protein>
<dbReference type="PANTHER" id="PTHR13129">
    <property type="entry name" value="VPRBP PROTEIN-RELATED"/>
    <property type="match status" value="1"/>
</dbReference>
<evidence type="ECO:0000256" key="3">
    <source>
        <dbReference type="SAM" id="MobiDB-lite"/>
    </source>
</evidence>
<reference evidence="4 5" key="1">
    <citation type="journal article" date="2010" name="Nature">
        <title>The Ectocarpus genome and the independent evolution of multicellularity in brown algae.</title>
        <authorList>
            <person name="Cock J.M."/>
            <person name="Sterck L."/>
            <person name="Rouze P."/>
            <person name="Scornet D."/>
            <person name="Allen A.E."/>
            <person name="Amoutzias G."/>
            <person name="Anthouard V."/>
            <person name="Artiguenave F."/>
            <person name="Aury J.M."/>
            <person name="Badger J.H."/>
            <person name="Beszteri B."/>
            <person name="Billiau K."/>
            <person name="Bonnet E."/>
            <person name="Bothwell J.H."/>
            <person name="Bowler C."/>
            <person name="Boyen C."/>
            <person name="Brownlee C."/>
            <person name="Carrano C.J."/>
            <person name="Charrier B."/>
            <person name="Cho G.Y."/>
            <person name="Coelho S.M."/>
            <person name="Collen J."/>
            <person name="Corre E."/>
            <person name="Da Silva C."/>
            <person name="Delage L."/>
            <person name="Delaroque N."/>
            <person name="Dittami S.M."/>
            <person name="Doulbeau S."/>
            <person name="Elias M."/>
            <person name="Farnham G."/>
            <person name="Gachon C.M."/>
            <person name="Gschloessl B."/>
            <person name="Heesch S."/>
            <person name="Jabbari K."/>
            <person name="Jubin C."/>
            <person name="Kawai H."/>
            <person name="Kimura K."/>
            <person name="Kloareg B."/>
            <person name="Kupper F.C."/>
            <person name="Lang D."/>
            <person name="Le Bail A."/>
            <person name="Leblanc C."/>
            <person name="Lerouge P."/>
            <person name="Lohr M."/>
            <person name="Lopez P.J."/>
            <person name="Martens C."/>
            <person name="Maumus F."/>
            <person name="Michel G."/>
            <person name="Miranda-Saavedra D."/>
            <person name="Morales J."/>
            <person name="Moreau H."/>
            <person name="Motomura T."/>
            <person name="Nagasato C."/>
            <person name="Napoli C.A."/>
            <person name="Nelson D.R."/>
            <person name="Nyvall-Collen P."/>
            <person name="Peters A.F."/>
            <person name="Pommier C."/>
            <person name="Potin P."/>
            <person name="Poulain J."/>
            <person name="Quesneville H."/>
            <person name="Read B."/>
            <person name="Rensing S.A."/>
            <person name="Ritter A."/>
            <person name="Rousvoal S."/>
            <person name="Samanta M."/>
            <person name="Samson G."/>
            <person name="Schroeder D.C."/>
            <person name="Segurens B."/>
            <person name="Strittmatter M."/>
            <person name="Tonon T."/>
            <person name="Tregear J.W."/>
            <person name="Valentin K."/>
            <person name="von Dassow P."/>
            <person name="Yamagishi T."/>
            <person name="Van de Peer Y."/>
            <person name="Wincker P."/>
        </authorList>
    </citation>
    <scope>NUCLEOTIDE SEQUENCE [LARGE SCALE GENOMIC DNA]</scope>
    <source>
        <strain evidence="5">Ec32 / CCAP1310/4</strain>
    </source>
</reference>
<proteinExistence type="predicted"/>
<evidence type="ECO:0000313" key="4">
    <source>
        <dbReference type="EMBL" id="CBJ28543.1"/>
    </source>
</evidence>
<organism evidence="4 5">
    <name type="scientific">Ectocarpus siliculosus</name>
    <name type="common">Brown alga</name>
    <name type="synonym">Conferva siliculosa</name>
    <dbReference type="NCBI Taxonomy" id="2880"/>
    <lineage>
        <taxon>Eukaryota</taxon>
        <taxon>Sar</taxon>
        <taxon>Stramenopiles</taxon>
        <taxon>Ochrophyta</taxon>
        <taxon>PX clade</taxon>
        <taxon>Phaeophyceae</taxon>
        <taxon>Ectocarpales</taxon>
        <taxon>Ectocarpaceae</taxon>
        <taxon>Ectocarpus</taxon>
    </lineage>
</organism>
<dbReference type="InterPro" id="IPR015943">
    <property type="entry name" value="WD40/YVTN_repeat-like_dom_sf"/>
</dbReference>
<dbReference type="GO" id="GO:0080008">
    <property type="term" value="C:Cul4-RING E3 ubiquitin ligase complex"/>
    <property type="evidence" value="ECO:0007669"/>
    <property type="project" value="TreeGrafter"/>
</dbReference>
<feature type="compositionally biased region" description="Low complexity" evidence="3">
    <location>
        <begin position="446"/>
        <end position="457"/>
    </location>
</feature>
<feature type="compositionally biased region" description="Acidic residues" evidence="3">
    <location>
        <begin position="357"/>
        <end position="375"/>
    </location>
</feature>
<gene>
    <name evidence="4" type="ORF">Esi_0108_0064</name>
</gene>
<feature type="region of interest" description="Disordered" evidence="3">
    <location>
        <begin position="354"/>
        <end position="437"/>
    </location>
</feature>
<dbReference type="EMBL" id="FN649760">
    <property type="protein sequence ID" value="CBJ28543.1"/>
    <property type="molecule type" value="Genomic_DNA"/>
</dbReference>
<dbReference type="GO" id="GO:0016567">
    <property type="term" value="P:protein ubiquitination"/>
    <property type="evidence" value="ECO:0007669"/>
    <property type="project" value="InterPro"/>
</dbReference>
<dbReference type="GO" id="GO:0005634">
    <property type="term" value="C:nucleus"/>
    <property type="evidence" value="ECO:0007669"/>
    <property type="project" value="UniProtKB-SubCell"/>
</dbReference>
<evidence type="ECO:0000256" key="2">
    <source>
        <dbReference type="ARBA" id="ARBA00023242"/>
    </source>
</evidence>
<dbReference type="STRING" id="2880.D7FHI1"/>
<accession>D7FHI1</accession>
<feature type="region of interest" description="Disordered" evidence="3">
    <location>
        <begin position="444"/>
        <end position="463"/>
    </location>
</feature>
<dbReference type="InterPro" id="IPR011047">
    <property type="entry name" value="Quinoprotein_ADH-like_sf"/>
</dbReference>
<dbReference type="Gene3D" id="2.130.10.10">
    <property type="entry name" value="YVTN repeat-like/Quinoprotein amine dehydrogenase"/>
    <property type="match status" value="1"/>
</dbReference>
<feature type="compositionally biased region" description="Gly residues" evidence="3">
    <location>
        <begin position="411"/>
        <end position="421"/>
    </location>
</feature>
<dbReference type="AlphaFoldDB" id="D7FHI1"/>
<dbReference type="InterPro" id="IPR033270">
    <property type="entry name" value="VPRBP/DCAF1"/>
</dbReference>
<dbReference type="eggNOG" id="KOG1832">
    <property type="taxonomic scope" value="Eukaryota"/>
</dbReference>
<feature type="compositionally biased region" description="Low complexity" evidence="3">
    <location>
        <begin position="422"/>
        <end position="432"/>
    </location>
</feature>
<dbReference type="PANTHER" id="PTHR13129:SF4">
    <property type="entry name" value="DDB1- AND CUL4-ASSOCIATED FACTOR 1"/>
    <property type="match status" value="1"/>
</dbReference>
<keyword evidence="5" id="KW-1185">Reference proteome</keyword>
<feature type="compositionally biased region" description="Acidic residues" evidence="3">
    <location>
        <begin position="484"/>
        <end position="506"/>
    </location>
</feature>
<dbReference type="OrthoDB" id="27563at2759"/>
<keyword evidence="2" id="KW-0539">Nucleus</keyword>